<name>A0A7R7VR34_ASPCH</name>
<gene>
    <name evidence="1" type="ORF">ACHE_50445A</name>
</gene>
<reference evidence="1" key="2">
    <citation type="submission" date="2021-02" db="EMBL/GenBank/DDBJ databases">
        <title>Aspergillus chevalieri M1 genome sequence.</title>
        <authorList>
            <person name="Kadooka C."/>
            <person name="Mori K."/>
            <person name="Futagami T."/>
        </authorList>
    </citation>
    <scope>NUCLEOTIDE SEQUENCE</scope>
    <source>
        <strain evidence="1">M1</strain>
    </source>
</reference>
<dbReference type="Proteomes" id="UP000637239">
    <property type="component" value="Chromosome 5"/>
</dbReference>
<dbReference type="EMBL" id="AP024420">
    <property type="protein sequence ID" value="BCR89247.1"/>
    <property type="molecule type" value="Genomic_DNA"/>
</dbReference>
<evidence type="ECO:0000313" key="2">
    <source>
        <dbReference type="Proteomes" id="UP000637239"/>
    </source>
</evidence>
<evidence type="ECO:0000313" key="1">
    <source>
        <dbReference type="EMBL" id="BCR89247.1"/>
    </source>
</evidence>
<accession>A0A7R7VR34</accession>
<dbReference type="GeneID" id="66983605"/>
<organism evidence="1 2">
    <name type="scientific">Aspergillus chevalieri</name>
    <name type="common">Eurotium chevalieri</name>
    <dbReference type="NCBI Taxonomy" id="182096"/>
    <lineage>
        <taxon>Eukaryota</taxon>
        <taxon>Fungi</taxon>
        <taxon>Dikarya</taxon>
        <taxon>Ascomycota</taxon>
        <taxon>Pezizomycotina</taxon>
        <taxon>Eurotiomycetes</taxon>
        <taxon>Eurotiomycetidae</taxon>
        <taxon>Eurotiales</taxon>
        <taxon>Aspergillaceae</taxon>
        <taxon>Aspergillus</taxon>
        <taxon>Aspergillus subgen. Aspergillus</taxon>
    </lineage>
</organism>
<keyword evidence="2" id="KW-1185">Reference proteome</keyword>
<reference evidence="1" key="1">
    <citation type="submission" date="2021-01" db="EMBL/GenBank/DDBJ databases">
        <authorList>
            <consortium name="Aspergillus chevalieri M1 genome sequencing consortium"/>
            <person name="Kazuki M."/>
            <person name="Futagami T."/>
        </authorList>
    </citation>
    <scope>NUCLEOTIDE SEQUENCE</scope>
    <source>
        <strain evidence="1">M1</strain>
    </source>
</reference>
<sequence length="89" mass="10051">MAVVVSGNAVFGTDNTLNEEIAEIWEMEERMDQLVKMSPGEDYEKNLKSESVLEKLNAVQSGHKKKSEKWARLKNTFIHTLTVSPTLEA</sequence>
<proteinExistence type="predicted"/>
<dbReference type="RefSeq" id="XP_043137769.1">
    <property type="nucleotide sequence ID" value="XM_043280162.1"/>
</dbReference>
<dbReference type="KEGG" id="ache:ACHE_50445A"/>
<dbReference type="AlphaFoldDB" id="A0A7R7VR34"/>
<protein>
    <submittedName>
        <fullName evidence="1">Uncharacterized protein</fullName>
    </submittedName>
</protein>